<organism evidence="5 6">
    <name type="scientific">Zhenhengia yiwuensis</name>
    <dbReference type="NCBI Taxonomy" id="2763666"/>
    <lineage>
        <taxon>Bacteria</taxon>
        <taxon>Bacillati</taxon>
        <taxon>Bacillota</taxon>
        <taxon>Clostridia</taxon>
        <taxon>Lachnospirales</taxon>
        <taxon>Lachnospiraceae</taxon>
        <taxon>Zhenhengia</taxon>
    </lineage>
</organism>
<keyword evidence="6" id="KW-1185">Reference proteome</keyword>
<proteinExistence type="predicted"/>
<dbReference type="NCBIfam" id="TIGR01613">
    <property type="entry name" value="primase_Cterm"/>
    <property type="match status" value="1"/>
</dbReference>
<accession>A0A926EIG0</accession>
<feature type="domain" description="SF3 helicase" evidence="4">
    <location>
        <begin position="500"/>
        <end position="658"/>
    </location>
</feature>
<dbReference type="RefSeq" id="WP_249333037.1">
    <property type="nucleotide sequence ID" value="NZ_JACRSY010000017.1"/>
</dbReference>
<dbReference type="AlphaFoldDB" id="A0A926EIG0"/>
<dbReference type="Pfam" id="PF08706">
    <property type="entry name" value="D5_N"/>
    <property type="match status" value="1"/>
</dbReference>
<dbReference type="InterPro" id="IPR027417">
    <property type="entry name" value="P-loop_NTPase"/>
</dbReference>
<dbReference type="Proteomes" id="UP000655830">
    <property type="component" value="Unassembled WGS sequence"/>
</dbReference>
<evidence type="ECO:0000313" key="6">
    <source>
        <dbReference type="Proteomes" id="UP000655830"/>
    </source>
</evidence>
<evidence type="ECO:0000313" key="5">
    <source>
        <dbReference type="EMBL" id="MBC8580169.1"/>
    </source>
</evidence>
<evidence type="ECO:0000256" key="3">
    <source>
        <dbReference type="ARBA" id="ARBA00022840"/>
    </source>
</evidence>
<reference evidence="5" key="1">
    <citation type="submission" date="2020-08" db="EMBL/GenBank/DDBJ databases">
        <title>Genome public.</title>
        <authorList>
            <person name="Liu C."/>
            <person name="Sun Q."/>
        </authorList>
    </citation>
    <scope>NUCLEOTIDE SEQUENCE</scope>
    <source>
        <strain evidence="5">NSJ-12</strain>
    </source>
</reference>
<dbReference type="PROSITE" id="PS51206">
    <property type="entry name" value="SF3_HELICASE_1"/>
    <property type="match status" value="1"/>
</dbReference>
<keyword evidence="3" id="KW-0067">ATP-binding</keyword>
<protein>
    <recommendedName>
        <fullName evidence="4">SF3 helicase domain-containing protein</fullName>
    </recommendedName>
</protein>
<dbReference type="PANTHER" id="PTHR35372">
    <property type="entry name" value="ATP BINDING PROTEIN-RELATED"/>
    <property type="match status" value="1"/>
</dbReference>
<keyword evidence="1" id="KW-0547">Nucleotide-binding</keyword>
<dbReference type="InterPro" id="IPR014015">
    <property type="entry name" value="Helicase_SF3_DNA-vir"/>
</dbReference>
<dbReference type="InterPro" id="IPR051620">
    <property type="entry name" value="ORF904-like_C"/>
</dbReference>
<name>A0A926EIG0_9FIRM</name>
<dbReference type="Pfam" id="PF19263">
    <property type="entry name" value="DUF5906"/>
    <property type="match status" value="1"/>
</dbReference>
<dbReference type="Gene3D" id="3.40.50.300">
    <property type="entry name" value="P-loop containing nucleotide triphosphate hydrolases"/>
    <property type="match status" value="1"/>
</dbReference>
<evidence type="ECO:0000256" key="1">
    <source>
        <dbReference type="ARBA" id="ARBA00022741"/>
    </source>
</evidence>
<dbReference type="SUPFAM" id="SSF52540">
    <property type="entry name" value="P-loop containing nucleoside triphosphate hydrolases"/>
    <property type="match status" value="1"/>
</dbReference>
<dbReference type="InterPro" id="IPR006500">
    <property type="entry name" value="Helicase_put_C_phage/plasmid"/>
</dbReference>
<evidence type="ECO:0000256" key="2">
    <source>
        <dbReference type="ARBA" id="ARBA00022801"/>
    </source>
</evidence>
<dbReference type="GO" id="GO:0005524">
    <property type="term" value="F:ATP binding"/>
    <property type="evidence" value="ECO:0007669"/>
    <property type="project" value="UniProtKB-KW"/>
</dbReference>
<evidence type="ECO:0000259" key="4">
    <source>
        <dbReference type="PROSITE" id="PS51206"/>
    </source>
</evidence>
<dbReference type="PANTHER" id="PTHR35372:SF2">
    <property type="entry name" value="SF3 HELICASE DOMAIN-CONTAINING PROTEIN"/>
    <property type="match status" value="1"/>
</dbReference>
<sequence length="776" mass="89267">MDISVARSRKSTQWKPKQVTWEELIAKLSKPIVTEETYTEYMKMPKNKQDAIKDRGGFVGGKLKDGSRRKGHVQHRQLLCLDMDYGTADFWEEFKLLFNYTCCIHTTHKHSIETPRYRLIFPLVRPVTEEEYEAVARKLAEEIGIDLFDDTTYEPTRLMYWPTVSKEGAFFCKHMSGESIDPDKLLATYENWKDCSQWPKSSRVKKLIKHDLKILGDPTQKEGIIGDFCKTYTISEAIDKFLSHVYEPCTELGPNRYTYIGGSTSGGAIVYNDAYLYSYHSTDPAQGGSHNSFDLVRIHLFGEMDEGSVAKTPPSMKEMLAFASNDDKVKQELVEAFGDEQEGVESAIYYNAKGVKCLDIRLFAKFVREHSHYMIVRKQGQDSEFLYWYENGVYKWVGSNEFKGKIKQLLPDEFCTPRIWEEVYKHLLTDTTSIRFEDLDQNEDYINFKNGLYNINTKQLEPHRSDILSTIQLQIDYNPEAKEPRTWISFINSLSNEDPELVAILQEWVGLVISNVDGTKAKKCLVLVSEIGNTGKTQFNKLLVKILGSDKVCSTPIQKMDKTFGLGSLYGSKAIIIDDQTDAVIEDITNFKQVTGSGPVSCEMKGKQAFTYNFRGTLTFTCNDLPYFKGDKGDHVFERFLIIPCRQVIPKEKRNKHIQEAFEKEIEGIILWALEGLTRLKANDLTFTPSIVCEEAVQEYRSKSDSLYWFIKEHYLVTTDQADRVLKSKLDKEYETWCNANDINPIKKKNIADRAKKQGIYTKRSNGTYYTNLKPL</sequence>
<dbReference type="EMBL" id="JACRSY010000017">
    <property type="protein sequence ID" value="MBC8580169.1"/>
    <property type="molecule type" value="Genomic_DNA"/>
</dbReference>
<keyword evidence="2" id="KW-0378">Hydrolase</keyword>
<dbReference type="SMART" id="SM00885">
    <property type="entry name" value="D5_N"/>
    <property type="match status" value="1"/>
</dbReference>
<comment type="caution">
    <text evidence="5">The sequence shown here is derived from an EMBL/GenBank/DDBJ whole genome shotgun (WGS) entry which is preliminary data.</text>
</comment>
<dbReference type="InterPro" id="IPR045455">
    <property type="entry name" value="NrS-1_pol-like_helicase"/>
</dbReference>
<dbReference type="InterPro" id="IPR014818">
    <property type="entry name" value="Phage/plasmid_primase_P4_C"/>
</dbReference>
<dbReference type="GO" id="GO:0016787">
    <property type="term" value="F:hydrolase activity"/>
    <property type="evidence" value="ECO:0007669"/>
    <property type="project" value="UniProtKB-KW"/>
</dbReference>
<gene>
    <name evidence="5" type="ORF">H8718_11605</name>
</gene>